<dbReference type="PROSITE" id="PS50917">
    <property type="entry name" value="SPOC"/>
    <property type="match status" value="1"/>
</dbReference>
<feature type="compositionally biased region" description="Low complexity" evidence="8">
    <location>
        <begin position="1410"/>
        <end position="1436"/>
    </location>
</feature>
<dbReference type="InterPro" id="IPR012677">
    <property type="entry name" value="Nucleotide-bd_a/b_plait_sf"/>
</dbReference>
<feature type="compositionally biased region" description="Low complexity" evidence="8">
    <location>
        <begin position="1996"/>
        <end position="2016"/>
    </location>
</feature>
<feature type="region of interest" description="Disordered" evidence="8">
    <location>
        <begin position="1893"/>
        <end position="1935"/>
    </location>
</feature>
<feature type="domain" description="SPOC" evidence="10">
    <location>
        <begin position="2974"/>
        <end position="3153"/>
    </location>
</feature>
<dbReference type="InterPro" id="IPR016194">
    <property type="entry name" value="SPOC-like_C_dom_sf"/>
</dbReference>
<feature type="region of interest" description="Disordered" evidence="8">
    <location>
        <begin position="2754"/>
        <end position="2774"/>
    </location>
</feature>
<feature type="region of interest" description="Disordered" evidence="8">
    <location>
        <begin position="554"/>
        <end position="590"/>
    </location>
</feature>
<feature type="region of interest" description="Disordered" evidence="8">
    <location>
        <begin position="1677"/>
        <end position="1721"/>
    </location>
</feature>
<evidence type="ECO:0000256" key="7">
    <source>
        <dbReference type="PROSITE-ProRule" id="PRU00176"/>
    </source>
</evidence>
<feature type="region of interest" description="Disordered" evidence="8">
    <location>
        <begin position="1054"/>
        <end position="1129"/>
    </location>
</feature>
<feature type="region of interest" description="Disordered" evidence="8">
    <location>
        <begin position="1531"/>
        <end position="1557"/>
    </location>
</feature>
<feature type="region of interest" description="Disordered" evidence="8">
    <location>
        <begin position="1393"/>
        <end position="1436"/>
    </location>
</feature>
<dbReference type="Gene3D" id="3.30.70.330">
    <property type="match status" value="2"/>
</dbReference>
<dbReference type="InterPro" id="IPR010912">
    <property type="entry name" value="SPOC_met"/>
</dbReference>
<feature type="region of interest" description="Disordered" evidence="8">
    <location>
        <begin position="1276"/>
        <end position="1363"/>
    </location>
</feature>
<evidence type="ECO:0000256" key="4">
    <source>
        <dbReference type="ARBA" id="ARBA00023054"/>
    </source>
</evidence>
<feature type="compositionally biased region" description="Polar residues" evidence="8">
    <location>
        <begin position="1170"/>
        <end position="1184"/>
    </location>
</feature>
<evidence type="ECO:0000259" key="9">
    <source>
        <dbReference type="PROSITE" id="PS50102"/>
    </source>
</evidence>
<feature type="region of interest" description="Disordered" evidence="8">
    <location>
        <begin position="484"/>
        <end position="511"/>
    </location>
</feature>
<dbReference type="Pfam" id="PF00076">
    <property type="entry name" value="RRM_1"/>
    <property type="match status" value="1"/>
</dbReference>
<evidence type="ECO:0000256" key="8">
    <source>
        <dbReference type="SAM" id="MobiDB-lite"/>
    </source>
</evidence>
<proteinExistence type="predicted"/>
<feature type="compositionally biased region" description="Polar residues" evidence="8">
    <location>
        <begin position="2233"/>
        <end position="2257"/>
    </location>
</feature>
<feature type="region of interest" description="Disordered" evidence="8">
    <location>
        <begin position="2352"/>
        <end position="2390"/>
    </location>
</feature>
<organism evidence="11">
    <name type="scientific">Schistocephalus solidus</name>
    <name type="common">Tapeworm</name>
    <dbReference type="NCBI Taxonomy" id="70667"/>
    <lineage>
        <taxon>Eukaryota</taxon>
        <taxon>Metazoa</taxon>
        <taxon>Spiralia</taxon>
        <taxon>Lophotrochozoa</taxon>
        <taxon>Platyhelminthes</taxon>
        <taxon>Cestoda</taxon>
        <taxon>Eucestoda</taxon>
        <taxon>Diphyllobothriidea</taxon>
        <taxon>Diphyllobothriidae</taxon>
        <taxon>Schistocephalus</taxon>
    </lineage>
</organism>
<evidence type="ECO:0000256" key="1">
    <source>
        <dbReference type="ARBA" id="ARBA00004123"/>
    </source>
</evidence>
<evidence type="ECO:0000256" key="6">
    <source>
        <dbReference type="ARBA" id="ARBA00023242"/>
    </source>
</evidence>
<evidence type="ECO:0000256" key="5">
    <source>
        <dbReference type="ARBA" id="ARBA00023163"/>
    </source>
</evidence>
<dbReference type="EMBL" id="GEEE01011396">
    <property type="protein sequence ID" value="JAP51829.1"/>
    <property type="molecule type" value="Transcribed_RNA"/>
</dbReference>
<feature type="compositionally biased region" description="Polar residues" evidence="8">
    <location>
        <begin position="1331"/>
        <end position="1346"/>
    </location>
</feature>
<reference evidence="11" key="1">
    <citation type="submission" date="2016-01" db="EMBL/GenBank/DDBJ databases">
        <title>Reference transcriptome for the parasite Schistocephalus solidus: insights into the molecular evolution of parasitism.</title>
        <authorList>
            <person name="Hebert F.O."/>
            <person name="Grambauer S."/>
            <person name="Barber I."/>
            <person name="Landry C.R."/>
            <person name="Aubin-Horth N."/>
        </authorList>
    </citation>
    <scope>NUCLEOTIDE SEQUENCE</scope>
</reference>
<dbReference type="InterPro" id="IPR035979">
    <property type="entry name" value="RBD_domain_sf"/>
</dbReference>
<feature type="domain" description="RRM" evidence="9">
    <location>
        <begin position="325"/>
        <end position="403"/>
    </location>
</feature>
<feature type="region of interest" description="Disordered" evidence="8">
    <location>
        <begin position="1987"/>
        <end position="2035"/>
    </location>
</feature>
<keyword evidence="5" id="KW-0804">Transcription</keyword>
<feature type="region of interest" description="Disordered" evidence="8">
    <location>
        <begin position="248"/>
        <end position="294"/>
    </location>
</feature>
<dbReference type="Pfam" id="PF07744">
    <property type="entry name" value="SPOC"/>
    <property type="match status" value="1"/>
</dbReference>
<keyword evidence="2 7" id="KW-0694">RNA-binding</keyword>
<feature type="region of interest" description="Disordered" evidence="8">
    <location>
        <begin position="621"/>
        <end position="665"/>
    </location>
</feature>
<dbReference type="FunFam" id="2.40.290.10:FF:000002">
    <property type="entry name" value="Spen family transcriptional repressor"/>
    <property type="match status" value="1"/>
</dbReference>
<dbReference type="GO" id="GO:0003723">
    <property type="term" value="F:RNA binding"/>
    <property type="evidence" value="ECO:0007669"/>
    <property type="project" value="UniProtKB-UniRule"/>
</dbReference>
<feature type="compositionally biased region" description="Polar residues" evidence="8">
    <location>
        <begin position="1082"/>
        <end position="1093"/>
    </location>
</feature>
<feature type="region of interest" description="Disordered" evidence="8">
    <location>
        <begin position="1148"/>
        <end position="1239"/>
    </location>
</feature>
<keyword evidence="4" id="KW-0175">Coiled coil</keyword>
<dbReference type="InterPro" id="IPR000504">
    <property type="entry name" value="RRM_dom"/>
</dbReference>
<protein>
    <submittedName>
        <fullName evidence="11">Protein split ends</fullName>
    </submittedName>
</protein>
<feature type="compositionally biased region" description="Polar residues" evidence="8">
    <location>
        <begin position="1474"/>
        <end position="1484"/>
    </location>
</feature>
<dbReference type="CDD" id="cd00590">
    <property type="entry name" value="RRM_SF"/>
    <property type="match status" value="1"/>
</dbReference>
<dbReference type="PROSITE" id="PS50102">
    <property type="entry name" value="RRM"/>
    <property type="match status" value="2"/>
</dbReference>
<feature type="compositionally biased region" description="Low complexity" evidence="8">
    <location>
        <begin position="576"/>
        <end position="587"/>
    </location>
</feature>
<feature type="region of interest" description="Disordered" evidence="8">
    <location>
        <begin position="2580"/>
        <end position="2652"/>
    </location>
</feature>
<feature type="region of interest" description="Disordered" evidence="8">
    <location>
        <begin position="2195"/>
        <end position="2269"/>
    </location>
</feature>
<dbReference type="Gene3D" id="2.40.290.10">
    <property type="match status" value="1"/>
</dbReference>
<dbReference type="CDD" id="cd21543">
    <property type="entry name" value="SPOC_SHARP"/>
    <property type="match status" value="1"/>
</dbReference>
<feature type="region of interest" description="Disordered" evidence="8">
    <location>
        <begin position="2095"/>
        <end position="2131"/>
    </location>
</feature>
<feature type="compositionally biased region" description="Polar residues" evidence="8">
    <location>
        <begin position="1679"/>
        <end position="1702"/>
    </location>
</feature>
<feature type="compositionally biased region" description="Low complexity" evidence="8">
    <location>
        <begin position="864"/>
        <end position="877"/>
    </location>
</feature>
<feature type="region of interest" description="Disordered" evidence="8">
    <location>
        <begin position="994"/>
        <end position="1035"/>
    </location>
</feature>
<feature type="compositionally biased region" description="Polar residues" evidence="8">
    <location>
        <begin position="1225"/>
        <end position="1239"/>
    </location>
</feature>
<evidence type="ECO:0000256" key="3">
    <source>
        <dbReference type="ARBA" id="ARBA00023015"/>
    </source>
</evidence>
<dbReference type="SUPFAM" id="SSF54928">
    <property type="entry name" value="RNA-binding domain, RBD"/>
    <property type="match status" value="3"/>
</dbReference>
<feature type="compositionally biased region" description="Polar residues" evidence="8">
    <location>
        <begin position="1917"/>
        <end position="1929"/>
    </location>
</feature>
<sequence length="3154" mass="332540">MNESRFLWITNFSHKCKEDDIVRVFERHGDINKVNIISHENALSAIVGFTERSSAARAIRSQNILKGDILKLDYCDAYGEPWISRPADSVSSGEGYLKTKSDLPDGMLVDRPSSDPPPIQRTLTSSVNVGQLRSLNTPNSELKPRRQLSASFCGLQILFFPPSKHPELQIKQYLCHEFRKFGKILSITLLPPDADHPEQPAASRLALIVFRRPDDCERAYLAYKSNGKSLYGAKVAVELCCGTDNMRQAGLPNPRNRATTATVNSTSRAPCPPAPPMRTQMGGGRPQSHPAAHQLPHSVSPLLASTVKPTQVSTVTSAAGKPPTRTLFISGLTVGPTGPVTADQLITAFKKFGDIIDVHMQPATNAALIQFAELRGASRAMTAHSRDPLRLGGRPLKLAYTPSPPNSSLWLADLPSSLTALTDSELLAKFSQIVPVEKMILVNRTDQSQSTGHAPPTNVHTAAYVSLSSPEAATTLLTCLRSPQSPLLLPPTGGSKEDQQQQQQQQHAARRLVPVDFVSSRQSSFIENLLLTASRASDYGSTSCRLRVITNGRASTSSVKPQQHQPPGFSSLPLRTTSNTSTKPTVTEAGKPAALTSTAISNFSFPSRVFNAPSYGHSSVRGTISHPCSKPDGPSSTDGKSLPSVATARQSSSFMSPQSDTTQSRKTATNAAYSCCSDGESNGCCGGSSSSLNSSAACSPSSSSKVPFRHVSTDLCGRVDPGHSLAPPDSSGLHSTADRKASRGLLDRAVSTLGSLFRNPQSVTVSSQKFGSKAQVKGSPPAEDDHKQNSVRAGGKSIGSASFKSSSRQREPVVALPRSAGFERDAHFLEGFSDLHRKRLRLLSSPEYDSADAGRTTERTKQNSTALSSASSRRSTAVKSDSHHNVKVPPPSSQYRLSMDSVDSAGRPEFCSASPPDCVFKRGSGSSYVSTSSPTENSFSMLRNHERLSKYSLDSNHSRRYQARGGSDEGAPLPEHASETDFVCESMYDKIKRRTNKEAEERVPEPLSASRDFHERKRHHESRRGQQPCLMDNPDSHSYSKPCKLLGYNSGCEQSRFSSDRRRVPNSFLDGGDHMPHDSRPNVLSSCESSNKLYQRRHTSKRSTSPDSICQKPRPGRDASASHPSGTITRLSLGMSVPMTANFHAIASSRSNRKHKSSTSHESGGDSDLKSSLCSTYQSDSQNEGDSDAFPSTVGPRMIKTKQFSPPLFRGDRMESKQRPWHRFGTSSRHTVSGRRNSAISASKSFLHSESDSDCTTSDVHSPLRTAAHRRLAQISSHRKRFSRHGTSAAVADFSSSRLRGKSPTSPPSKRQKRSKPPEKRPRLMSYEDSPVTQSTGSLLRSQTNWSSSGLSSDDDLGSRTRRPISHYSLSSVSSTVNSGGTALSKNTHRSSFAYADKRKSRKKCPHTLSGSSSSGSSAATSSSENGLRSGSSSILSSGYRHPFSPTLRSLTTLKPSGLSEDDASLDEFDRFSRNSQSTPSTEAMESFEGDADGSEPKLGDWPSCVSSSPALGYGILSGEEQHNALRTTAAAAAISQSPSPHGSPVDASASGPKAESFSRKFEEVTLLNLSQIKDESMNLSGDAIGEILQFSPLYNVERKPSFTVSGSGDSNAAVCIALSPEPLVSTATEPPIASSPIPANPTDDAVVSAFQSKVESPDSKDTSKVSSQELLKAELVTNGKTNSLKADPSQQRRASPFSMSPSPKRASVKIEDEDEKDHSFRKESYFSPLKTSPATKVVVGAASVVCPQGLSLKSLLSPSLTAAAVNFQSPSVASKRKSDSDVLASISPTGVSSAHILSPSTYSSSSPSQSLSSVCSQSSPCPAINNSSVFVPCQEAIATVCTTESFASNLPPVGGAHTHSKPVSEGNSSGNTPVCRSGITVNCELDLSPSVSVKSSSLTTTTTNATTPARGGGLASQKSPGSETSRQLPENDDLKRYVQSVIERVKAETVEEDSSGGPTRSAAPAPNGPSALLSCTSPTNVSSVLSTAGSGNGCAGSSVSKKGAAASRRSGSTATLGVGQNSTTSHPKPTPLTRSAAAFKNSPLHFVKPTHDVAASTGLPVNVPIALSIPGVNACAPLAETTASSTVPKVATWEENAKQSSVSPKRTPVLSPPAPPLAAAPDGAKGSNHSPYPALGVSLRSRRCGNANAAVTVGSQSAGRSTIGSDLSVVSSVKTAAEAGSKSVISIVPAKKVTSPVVTTPNRPPLQADPYEPNFDDDSPPPAPPPLSSNPITSQLNKPSMNSLAVTASPTSSSIVSPRVRNSPITAKSAQSAGDACLSTATGSVSSSPPSLLMQHLSEAVPAKPSAPVDTVDEVMDEVINNVCSGRFDLQSYFNSRYRPPVVTTVATTVSSTTSTANSKPVAKSHPPSSASHASPHGSDPILDSPFSSTIAVPKPSAATVSTGGAAPVTAANTTVLGGNNMLAVLLSALQNVPMSQFTTVIGAPVAPSASGVAKGVQASHQGSSSSGGTNAATISATTITLPFSDARQAAVWIKNFIAKDGSARNVVQAQAGNLSDGKFTAPMCSLSQGTLSQGGSTVILTSAPLSRSTVATPTVASLQAMPTSEMVSDNFRSSIRRRSPAHQNLSEPRFPVLSPTTSQAPGRTRHGSESGVAVSRGLRASVDSRPTAPRVCTTPKQQQLRSRSNPGLEYALPKTSADFIERPTAVLSKQQQQRHQHLPPSSSALSAAFYQQQYSGSELSAKSTDSLLSAFPTRLPQGSDAAPVRGCVSPSSMCTKRPNSWQYPPPASCSTQSCRPYPVSGTPQASAPSQEPSLSVVESLSRVLDPDIAMTFAQAVMALGAAAAVSNKSETAPPDLTAANHPLRSMQGPCNSRSTSPSAADQLQAHIAAILRRFRPSPQPSAAMHDQASRGLEKLAAPHELNASAIGDSHHPVNRTTASAISTNSTPSPRELPSVVSGLADAPHSSLVSAAVSRLTTSPLLSSALQNQILSEAASEVLPQFLAPKPVASPSSRSFEQAYPLVWQGRLSLKNAEACVALHFVQGNADLLRSCMTLLAVGGGGTPQQALVTTGGPLRIVQRMRLESAQLEAVQRKMTQEGASCACVAFASGSSHADLIQQTRVLSEGFIRYMQEKGAAGIINVGHPNLTQGLYVVHIFPPCEFSFTQLRLAAPDLHQRVLQAQMPHLLIVITTV</sequence>
<feature type="region of interest" description="Disordered" evidence="8">
    <location>
        <begin position="1472"/>
        <end position="1504"/>
    </location>
</feature>
<evidence type="ECO:0000256" key="2">
    <source>
        <dbReference type="ARBA" id="ARBA00022884"/>
    </source>
</evidence>
<feature type="compositionally biased region" description="Polar residues" evidence="8">
    <location>
        <begin position="2019"/>
        <end position="2028"/>
    </location>
</feature>
<feature type="region of interest" description="Disordered" evidence="8">
    <location>
        <begin position="849"/>
        <end position="905"/>
    </location>
</feature>
<feature type="compositionally biased region" description="Low complexity" evidence="8">
    <location>
        <begin position="1893"/>
        <end position="1910"/>
    </location>
</feature>
<accession>A0A0X3PJ99</accession>
<feature type="region of interest" description="Disordered" evidence="8">
    <location>
        <begin position="1853"/>
        <end position="1873"/>
    </location>
</feature>
<dbReference type="SUPFAM" id="SSF100939">
    <property type="entry name" value="SPOC domain-like"/>
    <property type="match status" value="1"/>
</dbReference>
<feature type="compositionally biased region" description="Low complexity" evidence="8">
    <location>
        <begin position="793"/>
        <end position="806"/>
    </location>
</feature>
<feature type="compositionally biased region" description="Polar residues" evidence="8">
    <location>
        <begin position="554"/>
        <end position="565"/>
    </location>
</feature>
<feature type="region of interest" description="Disordered" evidence="8">
    <location>
        <begin position="764"/>
        <end position="816"/>
    </location>
</feature>
<comment type="subcellular location">
    <subcellularLocation>
        <location evidence="1">Nucleus</location>
    </subcellularLocation>
</comment>
<gene>
    <name evidence="11" type="primary">SPEN</name>
    <name evidence="11" type="ORF">TR161682</name>
</gene>
<dbReference type="InterPro" id="IPR012921">
    <property type="entry name" value="SPOC_C"/>
</dbReference>
<evidence type="ECO:0000259" key="10">
    <source>
        <dbReference type="PROSITE" id="PS50917"/>
    </source>
</evidence>
<feature type="compositionally biased region" description="Polar residues" evidence="8">
    <location>
        <begin position="2636"/>
        <end position="2647"/>
    </location>
</feature>
<feature type="domain" description="RRM" evidence="9">
    <location>
        <begin position="5"/>
        <end position="77"/>
    </location>
</feature>
<dbReference type="GO" id="GO:0005634">
    <property type="term" value="C:nucleus"/>
    <property type="evidence" value="ECO:0007669"/>
    <property type="project" value="UniProtKB-SubCell"/>
</dbReference>
<feature type="compositionally biased region" description="Low complexity" evidence="8">
    <location>
        <begin position="2352"/>
        <end position="2378"/>
    </location>
</feature>
<feature type="region of interest" description="Disordered" evidence="8">
    <location>
        <begin position="950"/>
        <end position="978"/>
    </location>
</feature>
<feature type="region of interest" description="Disordered" evidence="8">
    <location>
        <begin position="719"/>
        <end position="740"/>
    </location>
</feature>
<name>A0A0X3PJ99_SCHSO</name>
<evidence type="ECO:0000313" key="11">
    <source>
        <dbReference type="EMBL" id="JAP51829.1"/>
    </source>
</evidence>
<keyword evidence="3" id="KW-0805">Transcription regulation</keyword>
<feature type="compositionally biased region" description="Polar residues" evidence="8">
    <location>
        <begin position="256"/>
        <end position="268"/>
    </location>
</feature>
<feature type="compositionally biased region" description="Basic and acidic residues" evidence="8">
    <location>
        <begin position="1071"/>
        <end position="1080"/>
    </location>
</feature>
<keyword evidence="6" id="KW-0539">Nucleus</keyword>
<dbReference type="SMART" id="SM00360">
    <property type="entry name" value="RRM"/>
    <property type="match status" value="3"/>
</dbReference>
<feature type="region of interest" description="Disordered" evidence="8">
    <location>
        <begin position="1949"/>
        <end position="1975"/>
    </location>
</feature>
<feature type="compositionally biased region" description="Polar residues" evidence="8">
    <location>
        <begin position="647"/>
        <end position="665"/>
    </location>
</feature>